<dbReference type="InterPro" id="IPR018764">
    <property type="entry name" value="RskA_C"/>
</dbReference>
<feature type="transmembrane region" description="Helical" evidence="9">
    <location>
        <begin position="96"/>
        <end position="116"/>
    </location>
</feature>
<dbReference type="RefSeq" id="WP_103449847.1">
    <property type="nucleotide sequence ID" value="NZ_MINH01000021.1"/>
</dbReference>
<evidence type="ECO:0000256" key="8">
    <source>
        <dbReference type="ARBA" id="ARBA00030803"/>
    </source>
</evidence>
<keyword evidence="5 9" id="KW-1133">Transmembrane helix</keyword>
<dbReference type="EMBL" id="MINH01000021">
    <property type="protein sequence ID" value="POG06489.1"/>
    <property type="molecule type" value="Genomic_DNA"/>
</dbReference>
<dbReference type="InterPro" id="IPR051474">
    <property type="entry name" value="Anti-sigma-K/W_factor"/>
</dbReference>
<name>A0A2S3WYN5_PSEPU</name>
<evidence type="ECO:0000256" key="9">
    <source>
        <dbReference type="SAM" id="Phobius"/>
    </source>
</evidence>
<evidence type="ECO:0000256" key="7">
    <source>
        <dbReference type="ARBA" id="ARBA00029829"/>
    </source>
</evidence>
<dbReference type="GO" id="GO:0005886">
    <property type="term" value="C:plasma membrane"/>
    <property type="evidence" value="ECO:0007669"/>
    <property type="project" value="UniProtKB-SubCell"/>
</dbReference>
<reference evidence="11 12" key="2">
    <citation type="submission" date="2018-03" db="EMBL/GenBank/DDBJ databases">
        <title>Draft genome of Pseudomonas putida strain KH-21-114.</title>
        <authorList>
            <person name="Yoshizawa S."/>
            <person name="Khan N.H."/>
            <person name="Nishimura M."/>
            <person name="Chiura H.X."/>
            <person name="Ogura Y."/>
            <person name="Hayashi T."/>
            <person name="Kogure K."/>
        </authorList>
    </citation>
    <scope>NUCLEOTIDE SEQUENCE [LARGE SCALE GENOMIC DNA]</scope>
    <source>
        <strain evidence="11 12">KH-21-114</strain>
    </source>
</reference>
<dbReference type="Gene3D" id="1.10.10.1320">
    <property type="entry name" value="Anti-sigma factor, zinc-finger domain"/>
    <property type="match status" value="1"/>
</dbReference>
<dbReference type="InterPro" id="IPR041916">
    <property type="entry name" value="Anti_sigma_zinc_sf"/>
</dbReference>
<dbReference type="OrthoDB" id="5298046at2"/>
<dbReference type="GO" id="GO:0016989">
    <property type="term" value="F:sigma factor antagonist activity"/>
    <property type="evidence" value="ECO:0007669"/>
    <property type="project" value="TreeGrafter"/>
</dbReference>
<sequence>MNEQGVPSDERDQLIAEYVLGVLSAEDRAQVEAMAARDPNAQAAIAAWQSHFACWLDRLPEVSPPAHVWQAIEAKLFPVIGQPQRERPVWWRSLGFWRWTSAALAACLLASVITLVQPPHPTPPAMLARLEQSDGVTLFAATVQTGGTSVLFVPTRTSTWRYRTAQAWVIGGDGTPRSLGLLAANAATALTVPSELAGALTDGAVLAVSLEPLKGSPTGLPTGPVIAQGKISSL</sequence>
<comment type="caution">
    <text evidence="11">The sequence shown here is derived from an EMBL/GenBank/DDBJ whole genome shotgun (WGS) entry which is preliminary data.</text>
</comment>
<evidence type="ECO:0000256" key="5">
    <source>
        <dbReference type="ARBA" id="ARBA00022989"/>
    </source>
</evidence>
<dbReference type="Proteomes" id="UP000237230">
    <property type="component" value="Unassembled WGS sequence"/>
</dbReference>
<evidence type="ECO:0000256" key="6">
    <source>
        <dbReference type="ARBA" id="ARBA00023136"/>
    </source>
</evidence>
<keyword evidence="4 9" id="KW-0812">Transmembrane</keyword>
<reference evidence="11 12" key="1">
    <citation type="submission" date="2016-08" db="EMBL/GenBank/DDBJ databases">
        <authorList>
            <person name="Seilhamer J.J."/>
        </authorList>
    </citation>
    <scope>NUCLEOTIDE SEQUENCE [LARGE SCALE GENOMIC DNA]</scope>
    <source>
        <strain evidence="11 12">KH-21-114</strain>
    </source>
</reference>
<dbReference type="GO" id="GO:0006417">
    <property type="term" value="P:regulation of translation"/>
    <property type="evidence" value="ECO:0007669"/>
    <property type="project" value="TreeGrafter"/>
</dbReference>
<dbReference type="Pfam" id="PF10099">
    <property type="entry name" value="RskA_C"/>
    <property type="match status" value="1"/>
</dbReference>
<evidence type="ECO:0000313" key="11">
    <source>
        <dbReference type="EMBL" id="POG06489.1"/>
    </source>
</evidence>
<evidence type="ECO:0000256" key="4">
    <source>
        <dbReference type="ARBA" id="ARBA00022692"/>
    </source>
</evidence>
<keyword evidence="3" id="KW-1003">Cell membrane</keyword>
<feature type="domain" description="Anti-sigma K factor RskA C-terminal" evidence="10">
    <location>
        <begin position="102"/>
        <end position="225"/>
    </location>
</feature>
<evidence type="ECO:0000256" key="3">
    <source>
        <dbReference type="ARBA" id="ARBA00022475"/>
    </source>
</evidence>
<feature type="transmembrane region" description="Helical" evidence="9">
    <location>
        <begin position="136"/>
        <end position="153"/>
    </location>
</feature>
<evidence type="ECO:0000256" key="1">
    <source>
        <dbReference type="ARBA" id="ARBA00004167"/>
    </source>
</evidence>
<protein>
    <recommendedName>
        <fullName evidence="8">Regulator of SigK</fullName>
    </recommendedName>
    <alternativeName>
        <fullName evidence="7">Sigma-K anti-sigma factor RskA</fullName>
    </alternativeName>
</protein>
<accession>A0A2S3WYN5</accession>
<keyword evidence="6 9" id="KW-0472">Membrane</keyword>
<comment type="subcellular location">
    <subcellularLocation>
        <location evidence="2">Cell membrane</location>
    </subcellularLocation>
    <subcellularLocation>
        <location evidence="1">Membrane</location>
        <topology evidence="1">Single-pass membrane protein</topology>
    </subcellularLocation>
</comment>
<dbReference type="PANTHER" id="PTHR37461">
    <property type="entry name" value="ANTI-SIGMA-K FACTOR RSKA"/>
    <property type="match status" value="1"/>
</dbReference>
<evidence type="ECO:0000259" key="10">
    <source>
        <dbReference type="Pfam" id="PF10099"/>
    </source>
</evidence>
<organism evidence="11 12">
    <name type="scientific">Pseudomonas putida</name>
    <name type="common">Arthrobacter siderocapsulatus</name>
    <dbReference type="NCBI Taxonomy" id="303"/>
    <lineage>
        <taxon>Bacteria</taxon>
        <taxon>Pseudomonadati</taxon>
        <taxon>Pseudomonadota</taxon>
        <taxon>Gammaproteobacteria</taxon>
        <taxon>Pseudomonadales</taxon>
        <taxon>Pseudomonadaceae</taxon>
        <taxon>Pseudomonas</taxon>
    </lineage>
</organism>
<gene>
    <name evidence="11" type="ORF">BGP84_27120</name>
</gene>
<evidence type="ECO:0000313" key="12">
    <source>
        <dbReference type="Proteomes" id="UP000237230"/>
    </source>
</evidence>
<dbReference type="PANTHER" id="PTHR37461:SF1">
    <property type="entry name" value="ANTI-SIGMA-K FACTOR RSKA"/>
    <property type="match status" value="1"/>
</dbReference>
<dbReference type="AlphaFoldDB" id="A0A2S3WYN5"/>
<evidence type="ECO:0000256" key="2">
    <source>
        <dbReference type="ARBA" id="ARBA00004236"/>
    </source>
</evidence>
<proteinExistence type="predicted"/>